<gene>
    <name evidence="2" type="ORF">F5972_08245</name>
</gene>
<dbReference type="Pfam" id="PF13560">
    <property type="entry name" value="HTH_31"/>
    <property type="match status" value="1"/>
</dbReference>
<evidence type="ECO:0000313" key="3">
    <source>
        <dbReference type="Proteomes" id="UP000327011"/>
    </source>
</evidence>
<dbReference type="Gene3D" id="1.10.260.40">
    <property type="entry name" value="lambda repressor-like DNA-binding domains"/>
    <property type="match status" value="1"/>
</dbReference>
<evidence type="ECO:0000259" key="1">
    <source>
        <dbReference type="SMART" id="SM00530"/>
    </source>
</evidence>
<evidence type="ECO:0000313" key="2">
    <source>
        <dbReference type="EMBL" id="KAA9379634.1"/>
    </source>
</evidence>
<dbReference type="SUPFAM" id="SSF47413">
    <property type="entry name" value="lambda repressor-like DNA-binding domains"/>
    <property type="match status" value="1"/>
</dbReference>
<dbReference type="SMART" id="SM00530">
    <property type="entry name" value="HTH_XRE"/>
    <property type="match status" value="1"/>
</dbReference>
<dbReference type="CDD" id="cd00093">
    <property type="entry name" value="HTH_XRE"/>
    <property type="match status" value="1"/>
</dbReference>
<dbReference type="GO" id="GO:0003677">
    <property type="term" value="F:DNA binding"/>
    <property type="evidence" value="ECO:0007669"/>
    <property type="project" value="InterPro"/>
</dbReference>
<sequence>MATSPSSSTQQARQAIADRLREMLRDSGLTARELARQAGWNETKCSRLIHGRTPPSDNDIRAWCTICGVPEEIPNLIAASRSAETSYLEWRRVQRSMKRMQDLGLSLFEDNHLYRFYSSNLVPWPLQTPSYMRAIMRRFADFHQADVPDIEAGVEARVARRRFLDDGTRRCAMLIEESVLRNRIFGDDVQGEQLHHLLTGMRQPNLSLGVIPLAGRRVQKLTETFHIYGDATVSIELVSAIITITQPRDIALYVKCFNDLASSAVYGDKAKALITAAIGALEQA</sequence>
<dbReference type="InterPro" id="IPR001387">
    <property type="entry name" value="Cro/C1-type_HTH"/>
</dbReference>
<dbReference type="Proteomes" id="UP000327011">
    <property type="component" value="Unassembled WGS sequence"/>
</dbReference>
<organism evidence="2 3">
    <name type="scientific">Microbispora cellulosiformans</name>
    <dbReference type="NCBI Taxonomy" id="2614688"/>
    <lineage>
        <taxon>Bacteria</taxon>
        <taxon>Bacillati</taxon>
        <taxon>Actinomycetota</taxon>
        <taxon>Actinomycetes</taxon>
        <taxon>Streptosporangiales</taxon>
        <taxon>Streptosporangiaceae</taxon>
        <taxon>Microbispora</taxon>
    </lineage>
</organism>
<dbReference type="AlphaFoldDB" id="A0A5J5K7G7"/>
<dbReference type="EMBL" id="VYTZ01000003">
    <property type="protein sequence ID" value="KAA9379634.1"/>
    <property type="molecule type" value="Genomic_DNA"/>
</dbReference>
<reference evidence="2 3" key="1">
    <citation type="submission" date="2019-09" db="EMBL/GenBank/DDBJ databases">
        <title>Screening of Novel Bioactive Compounds from Soil-Associated.</title>
        <authorList>
            <person name="Gong X."/>
        </authorList>
    </citation>
    <scope>NUCLEOTIDE SEQUENCE [LARGE SCALE GENOMIC DNA]</scope>
    <source>
        <strain evidence="2 3">Gxj-6</strain>
    </source>
</reference>
<dbReference type="Pfam" id="PF19054">
    <property type="entry name" value="DUF5753"/>
    <property type="match status" value="1"/>
</dbReference>
<protein>
    <submittedName>
        <fullName evidence="2">Helix-turn-helix domain-containing protein</fullName>
    </submittedName>
</protein>
<dbReference type="InterPro" id="IPR043917">
    <property type="entry name" value="DUF5753"/>
</dbReference>
<dbReference type="InterPro" id="IPR010982">
    <property type="entry name" value="Lambda_DNA-bd_dom_sf"/>
</dbReference>
<comment type="caution">
    <text evidence="2">The sequence shown here is derived from an EMBL/GenBank/DDBJ whole genome shotgun (WGS) entry which is preliminary data.</text>
</comment>
<dbReference type="RefSeq" id="WP_150932823.1">
    <property type="nucleotide sequence ID" value="NZ_VYTZ01000003.1"/>
</dbReference>
<name>A0A5J5K7G7_9ACTN</name>
<accession>A0A5J5K7G7</accession>
<feature type="domain" description="HTH cro/C1-type" evidence="1">
    <location>
        <begin position="19"/>
        <end position="74"/>
    </location>
</feature>
<keyword evidence="3" id="KW-1185">Reference proteome</keyword>
<proteinExistence type="predicted"/>